<dbReference type="KEGG" id="mmas:MYMAC_002716"/>
<name>A0A250JT97_9BACT</name>
<dbReference type="Proteomes" id="UP000217343">
    <property type="component" value="Chromosome"/>
</dbReference>
<organism evidence="1 2">
    <name type="scientific">Corallococcus macrosporus DSM 14697</name>
    <dbReference type="NCBI Taxonomy" id="1189310"/>
    <lineage>
        <taxon>Bacteria</taxon>
        <taxon>Pseudomonadati</taxon>
        <taxon>Myxococcota</taxon>
        <taxon>Myxococcia</taxon>
        <taxon>Myxococcales</taxon>
        <taxon>Cystobacterineae</taxon>
        <taxon>Myxococcaceae</taxon>
        <taxon>Corallococcus</taxon>
    </lineage>
</organism>
<gene>
    <name evidence="1" type="ORF">MYMAC_002716</name>
</gene>
<evidence type="ECO:0000313" key="1">
    <source>
        <dbReference type="EMBL" id="ATB47109.1"/>
    </source>
</evidence>
<protein>
    <submittedName>
        <fullName evidence="1">Uncharacterized protein</fullName>
    </submittedName>
</protein>
<dbReference type="EMBL" id="CP022203">
    <property type="protein sequence ID" value="ATB47109.1"/>
    <property type="molecule type" value="Genomic_DNA"/>
</dbReference>
<keyword evidence="2" id="KW-1185">Reference proteome</keyword>
<reference evidence="1 2" key="1">
    <citation type="submission" date="2017-06" db="EMBL/GenBank/DDBJ databases">
        <title>Sequencing and comparative analysis of myxobacterial genomes.</title>
        <authorList>
            <person name="Rupp O."/>
            <person name="Goesmann A."/>
            <person name="Sogaard-Andersen L."/>
        </authorList>
    </citation>
    <scope>NUCLEOTIDE SEQUENCE [LARGE SCALE GENOMIC DNA]</scope>
    <source>
        <strain evidence="1 2">DSM 14697</strain>
    </source>
</reference>
<proteinExistence type="predicted"/>
<evidence type="ECO:0000313" key="2">
    <source>
        <dbReference type="Proteomes" id="UP000217343"/>
    </source>
</evidence>
<accession>A0A250JT97</accession>
<sequence>MHAKRLGIYLNDHLAGAVGGLELAVRTEAENHGNLLGRYLATLIPELKEDQSTLMKVMDALEVKRDPLKTRVAWAVEKVGRFKLNGTLVRYSPLSRLLELEGLCSATEGRLSLWRTLARVSVKDARLAPFPFEARVQRGEAQRSVLQRLRAQAADVAFADEAQPFGSGERLVAEH</sequence>
<dbReference type="AlphaFoldDB" id="A0A250JT97"/>